<sequence length="52" mass="5757">MAKYLLRNALNTKFISSRKRPHTSNASSINILVALPAAISDNTQQPSLNFKN</sequence>
<evidence type="ECO:0000313" key="2">
    <source>
        <dbReference type="Proteomes" id="UP001314170"/>
    </source>
</evidence>
<dbReference type="EMBL" id="CAWUPB010000893">
    <property type="protein sequence ID" value="CAK7328178.1"/>
    <property type="molecule type" value="Genomic_DNA"/>
</dbReference>
<protein>
    <submittedName>
        <fullName evidence="1">Uncharacterized protein</fullName>
    </submittedName>
</protein>
<dbReference type="AlphaFoldDB" id="A0AAV1R455"/>
<proteinExistence type="predicted"/>
<accession>A0AAV1R455</accession>
<gene>
    <name evidence="1" type="ORF">DCAF_LOCUS5898</name>
</gene>
<comment type="caution">
    <text evidence="1">The sequence shown here is derived from an EMBL/GenBank/DDBJ whole genome shotgun (WGS) entry which is preliminary data.</text>
</comment>
<dbReference type="Proteomes" id="UP001314170">
    <property type="component" value="Unassembled WGS sequence"/>
</dbReference>
<reference evidence="1 2" key="1">
    <citation type="submission" date="2024-01" db="EMBL/GenBank/DDBJ databases">
        <authorList>
            <person name="Waweru B."/>
        </authorList>
    </citation>
    <scope>NUCLEOTIDE SEQUENCE [LARGE SCALE GENOMIC DNA]</scope>
</reference>
<keyword evidence="2" id="KW-1185">Reference proteome</keyword>
<evidence type="ECO:0000313" key="1">
    <source>
        <dbReference type="EMBL" id="CAK7328178.1"/>
    </source>
</evidence>
<feature type="non-terminal residue" evidence="1">
    <location>
        <position position="52"/>
    </location>
</feature>
<organism evidence="1 2">
    <name type="scientific">Dovyalis caffra</name>
    <dbReference type="NCBI Taxonomy" id="77055"/>
    <lineage>
        <taxon>Eukaryota</taxon>
        <taxon>Viridiplantae</taxon>
        <taxon>Streptophyta</taxon>
        <taxon>Embryophyta</taxon>
        <taxon>Tracheophyta</taxon>
        <taxon>Spermatophyta</taxon>
        <taxon>Magnoliopsida</taxon>
        <taxon>eudicotyledons</taxon>
        <taxon>Gunneridae</taxon>
        <taxon>Pentapetalae</taxon>
        <taxon>rosids</taxon>
        <taxon>fabids</taxon>
        <taxon>Malpighiales</taxon>
        <taxon>Salicaceae</taxon>
        <taxon>Flacourtieae</taxon>
        <taxon>Dovyalis</taxon>
    </lineage>
</organism>
<name>A0AAV1R455_9ROSI</name>